<dbReference type="Proteomes" id="UP000267536">
    <property type="component" value="Unassembled WGS sequence"/>
</dbReference>
<proteinExistence type="predicted"/>
<sequence>MQHCDAHDALRDSLRRRFADLPAPDNGYRHRAGRPNSSPWPIIFLAVSAGESASGGFGAPWTRHRGHTAMS</sequence>
<organism evidence="1 2">
    <name type="scientific">Gordonia oryzae</name>
    <dbReference type="NCBI Taxonomy" id="2487349"/>
    <lineage>
        <taxon>Bacteria</taxon>
        <taxon>Bacillati</taxon>
        <taxon>Actinomycetota</taxon>
        <taxon>Actinomycetes</taxon>
        <taxon>Mycobacteriales</taxon>
        <taxon>Gordoniaceae</taxon>
        <taxon>Gordonia</taxon>
    </lineage>
</organism>
<protein>
    <submittedName>
        <fullName evidence="1">Uncharacterized protein</fullName>
    </submittedName>
</protein>
<accession>A0A3N4GWW2</accession>
<evidence type="ECO:0000313" key="1">
    <source>
        <dbReference type="EMBL" id="RPA65328.1"/>
    </source>
</evidence>
<evidence type="ECO:0000313" key="2">
    <source>
        <dbReference type="Proteomes" id="UP000267536"/>
    </source>
</evidence>
<gene>
    <name evidence="1" type="ORF">EF294_05760</name>
</gene>
<dbReference type="EMBL" id="RKMH01000003">
    <property type="protein sequence ID" value="RPA65328.1"/>
    <property type="molecule type" value="Genomic_DNA"/>
</dbReference>
<comment type="caution">
    <text evidence="1">The sequence shown here is derived from an EMBL/GenBank/DDBJ whole genome shotgun (WGS) entry which is preliminary data.</text>
</comment>
<reference evidence="1 2" key="1">
    <citation type="submission" date="2018-11" db="EMBL/GenBank/DDBJ databases">
        <title>Draft genome sequence of Gordonia sp. RS15-1S isolated from rice stems.</title>
        <authorList>
            <person name="Muangham S."/>
        </authorList>
    </citation>
    <scope>NUCLEOTIDE SEQUENCE [LARGE SCALE GENOMIC DNA]</scope>
    <source>
        <strain evidence="1 2">RS15-1S</strain>
    </source>
</reference>
<keyword evidence="2" id="KW-1185">Reference proteome</keyword>
<dbReference type="AlphaFoldDB" id="A0A3N4GWW2"/>
<name>A0A3N4GWW2_9ACTN</name>